<keyword evidence="12" id="KW-1185">Reference proteome</keyword>
<dbReference type="GO" id="GO:0072686">
    <property type="term" value="C:mitotic spindle"/>
    <property type="evidence" value="ECO:0007669"/>
    <property type="project" value="TreeGrafter"/>
</dbReference>
<dbReference type="InterPro" id="IPR001752">
    <property type="entry name" value="Kinesin_motor_dom"/>
</dbReference>
<dbReference type="EMBL" id="JAUNZN010000003">
    <property type="protein sequence ID" value="KAK4825240.1"/>
    <property type="molecule type" value="Genomic_DNA"/>
</dbReference>
<dbReference type="Proteomes" id="UP001333110">
    <property type="component" value="Unassembled WGS sequence"/>
</dbReference>
<dbReference type="PANTHER" id="PTHR47970">
    <property type="entry name" value="KINESIN-LIKE PROTEIN KIF11"/>
    <property type="match status" value="1"/>
</dbReference>
<dbReference type="GO" id="GO:0005524">
    <property type="term" value="F:ATP binding"/>
    <property type="evidence" value="ECO:0007669"/>
    <property type="project" value="UniProtKB-KW"/>
</dbReference>
<keyword evidence="3" id="KW-0493">Microtubule</keyword>
<protein>
    <recommendedName>
        <fullName evidence="10">Kinesin motor domain-containing protein</fullName>
    </recommendedName>
</protein>
<dbReference type="InterPro" id="IPR047149">
    <property type="entry name" value="KIF11-like"/>
</dbReference>
<evidence type="ECO:0000256" key="8">
    <source>
        <dbReference type="PROSITE-ProRule" id="PRU00283"/>
    </source>
</evidence>
<comment type="caution">
    <text evidence="8">Lacks conserved residue(s) required for the propagation of feature annotation.</text>
</comment>
<dbReference type="GO" id="GO:0008574">
    <property type="term" value="F:plus-end-directed microtubule motor activity"/>
    <property type="evidence" value="ECO:0007669"/>
    <property type="project" value="TreeGrafter"/>
</dbReference>
<organism evidence="11 12">
    <name type="scientific">Mycteria americana</name>
    <name type="common">Wood stork</name>
    <dbReference type="NCBI Taxonomy" id="33587"/>
    <lineage>
        <taxon>Eukaryota</taxon>
        <taxon>Metazoa</taxon>
        <taxon>Chordata</taxon>
        <taxon>Craniata</taxon>
        <taxon>Vertebrata</taxon>
        <taxon>Euteleostomi</taxon>
        <taxon>Archelosauria</taxon>
        <taxon>Archosauria</taxon>
        <taxon>Dinosauria</taxon>
        <taxon>Saurischia</taxon>
        <taxon>Theropoda</taxon>
        <taxon>Coelurosauria</taxon>
        <taxon>Aves</taxon>
        <taxon>Neognathae</taxon>
        <taxon>Neoaves</taxon>
        <taxon>Aequornithes</taxon>
        <taxon>Ciconiiformes</taxon>
        <taxon>Ciconiidae</taxon>
        <taxon>Mycteria</taxon>
    </lineage>
</organism>
<evidence type="ECO:0000256" key="5">
    <source>
        <dbReference type="ARBA" id="ARBA00022840"/>
    </source>
</evidence>
<evidence type="ECO:0000256" key="3">
    <source>
        <dbReference type="ARBA" id="ARBA00022701"/>
    </source>
</evidence>
<dbReference type="InterPro" id="IPR036961">
    <property type="entry name" value="Kinesin_motor_dom_sf"/>
</dbReference>
<dbReference type="GO" id="GO:0007018">
    <property type="term" value="P:microtubule-based movement"/>
    <property type="evidence" value="ECO:0007669"/>
    <property type="project" value="InterPro"/>
</dbReference>
<evidence type="ECO:0000313" key="11">
    <source>
        <dbReference type="EMBL" id="KAK4825240.1"/>
    </source>
</evidence>
<evidence type="ECO:0000256" key="4">
    <source>
        <dbReference type="ARBA" id="ARBA00022741"/>
    </source>
</evidence>
<keyword evidence="5" id="KW-0067">ATP-binding</keyword>
<dbReference type="Pfam" id="PF00225">
    <property type="entry name" value="Kinesin"/>
    <property type="match status" value="1"/>
</dbReference>
<dbReference type="GO" id="GO:0005634">
    <property type="term" value="C:nucleus"/>
    <property type="evidence" value="ECO:0007669"/>
    <property type="project" value="TreeGrafter"/>
</dbReference>
<comment type="similarity">
    <text evidence="8">Belongs to the TRAFAC class myosin-kinesin ATPase superfamily. Kinesin family.</text>
</comment>
<evidence type="ECO:0000256" key="9">
    <source>
        <dbReference type="SAM" id="MobiDB-lite"/>
    </source>
</evidence>
<dbReference type="PROSITE" id="PS00411">
    <property type="entry name" value="KINESIN_MOTOR_1"/>
    <property type="match status" value="1"/>
</dbReference>
<keyword evidence="7" id="KW-0206">Cytoskeleton</keyword>
<dbReference type="GO" id="GO:0051231">
    <property type="term" value="P:spindle elongation"/>
    <property type="evidence" value="ECO:0007669"/>
    <property type="project" value="TreeGrafter"/>
</dbReference>
<evidence type="ECO:0000313" key="12">
    <source>
        <dbReference type="Proteomes" id="UP001333110"/>
    </source>
</evidence>
<dbReference type="PROSITE" id="PS50067">
    <property type="entry name" value="KINESIN_MOTOR_2"/>
    <property type="match status" value="1"/>
</dbReference>
<dbReference type="SMART" id="SM00129">
    <property type="entry name" value="KISc"/>
    <property type="match status" value="1"/>
</dbReference>
<keyword evidence="4" id="KW-0547">Nucleotide-binding</keyword>
<dbReference type="InterPro" id="IPR027417">
    <property type="entry name" value="P-loop_NTPase"/>
</dbReference>
<dbReference type="GO" id="GO:0008017">
    <property type="term" value="F:microtubule binding"/>
    <property type="evidence" value="ECO:0007669"/>
    <property type="project" value="InterPro"/>
</dbReference>
<keyword evidence="6" id="KW-0505">Motor protein</keyword>
<evidence type="ECO:0000256" key="7">
    <source>
        <dbReference type="ARBA" id="ARBA00023212"/>
    </source>
</evidence>
<evidence type="ECO:0000256" key="1">
    <source>
        <dbReference type="ARBA" id="ARBA00004245"/>
    </source>
</evidence>
<keyword evidence="2" id="KW-0963">Cytoplasm</keyword>
<gene>
    <name evidence="11" type="ORF">QYF61_025639</name>
</gene>
<sequence>MAKLVLERPSQFKGSPNEEHTLEEDLLPASLLEIYNEEVFDLLNPIPSAGERLRMFDDPTNKTGVNVKGLEEIPVHNKNEAYQILERVDPSLFSVTIHMKETRADGQELVRSGKINIVDLAGSENTSRVITALVEQDTENLNLHESFKTLLENNEEHQ</sequence>
<reference evidence="11 12" key="1">
    <citation type="journal article" date="2023" name="J. Hered.">
        <title>Chromosome-level genome of the wood stork (Mycteria americana) provides insight into avian chromosome evolution.</title>
        <authorList>
            <person name="Flamio R. Jr."/>
            <person name="Ramstad K.M."/>
        </authorList>
    </citation>
    <scope>NUCLEOTIDE SEQUENCE [LARGE SCALE GENOMIC DNA]</scope>
    <source>
        <strain evidence="11">JAX WOST 10</strain>
    </source>
</reference>
<name>A0AAN7NFU6_MYCAM</name>
<dbReference type="PANTHER" id="PTHR47970:SF12">
    <property type="entry name" value="KINESIN FAMILY MEMBER 11"/>
    <property type="match status" value="1"/>
</dbReference>
<comment type="subcellular location">
    <subcellularLocation>
        <location evidence="1">Cytoplasm</location>
        <location evidence="1">Cytoskeleton</location>
    </subcellularLocation>
</comment>
<accession>A0AAN7NFU6</accession>
<feature type="region of interest" description="Disordered" evidence="9">
    <location>
        <begin position="1"/>
        <end position="21"/>
    </location>
</feature>
<evidence type="ECO:0000256" key="6">
    <source>
        <dbReference type="ARBA" id="ARBA00023175"/>
    </source>
</evidence>
<dbReference type="InterPro" id="IPR019821">
    <property type="entry name" value="Kinesin_motor_CS"/>
</dbReference>
<evidence type="ECO:0000259" key="10">
    <source>
        <dbReference type="PROSITE" id="PS50067"/>
    </source>
</evidence>
<evidence type="ECO:0000256" key="2">
    <source>
        <dbReference type="ARBA" id="ARBA00022490"/>
    </source>
</evidence>
<dbReference type="SUPFAM" id="SSF52540">
    <property type="entry name" value="P-loop containing nucleoside triphosphate hydrolases"/>
    <property type="match status" value="1"/>
</dbReference>
<feature type="domain" description="Kinesin motor" evidence="10">
    <location>
        <begin position="1"/>
        <end position="158"/>
    </location>
</feature>
<comment type="caution">
    <text evidence="11">The sequence shown here is derived from an EMBL/GenBank/DDBJ whole genome shotgun (WGS) entry which is preliminary data.</text>
</comment>
<dbReference type="GO" id="GO:0005876">
    <property type="term" value="C:spindle microtubule"/>
    <property type="evidence" value="ECO:0007669"/>
    <property type="project" value="TreeGrafter"/>
</dbReference>
<dbReference type="AlphaFoldDB" id="A0AAN7NFU6"/>
<dbReference type="GO" id="GO:0090307">
    <property type="term" value="P:mitotic spindle assembly"/>
    <property type="evidence" value="ECO:0007669"/>
    <property type="project" value="TreeGrafter"/>
</dbReference>
<proteinExistence type="inferred from homology"/>
<dbReference type="Gene3D" id="3.40.850.10">
    <property type="entry name" value="Kinesin motor domain"/>
    <property type="match status" value="2"/>
</dbReference>